<sequence length="51" mass="5866">MKKSSNSNPQPPSTLFCVLPPAHVTFVQTLKVVFFNFQILSSGREYREYCQ</sequence>
<dbReference type="EMBL" id="GBRH01224479">
    <property type="protein sequence ID" value="JAD73416.1"/>
    <property type="molecule type" value="Transcribed_RNA"/>
</dbReference>
<dbReference type="AlphaFoldDB" id="A0A0A9CCU5"/>
<proteinExistence type="predicted"/>
<organism evidence="1">
    <name type="scientific">Arundo donax</name>
    <name type="common">Giant reed</name>
    <name type="synonym">Donax arundinaceus</name>
    <dbReference type="NCBI Taxonomy" id="35708"/>
    <lineage>
        <taxon>Eukaryota</taxon>
        <taxon>Viridiplantae</taxon>
        <taxon>Streptophyta</taxon>
        <taxon>Embryophyta</taxon>
        <taxon>Tracheophyta</taxon>
        <taxon>Spermatophyta</taxon>
        <taxon>Magnoliopsida</taxon>
        <taxon>Liliopsida</taxon>
        <taxon>Poales</taxon>
        <taxon>Poaceae</taxon>
        <taxon>PACMAD clade</taxon>
        <taxon>Arundinoideae</taxon>
        <taxon>Arundineae</taxon>
        <taxon>Arundo</taxon>
    </lineage>
</organism>
<evidence type="ECO:0000313" key="1">
    <source>
        <dbReference type="EMBL" id="JAD73416.1"/>
    </source>
</evidence>
<accession>A0A0A9CCU5</accession>
<reference evidence="1" key="1">
    <citation type="submission" date="2014-09" db="EMBL/GenBank/DDBJ databases">
        <authorList>
            <person name="Magalhaes I.L.F."/>
            <person name="Oliveira U."/>
            <person name="Santos F.R."/>
            <person name="Vidigal T.H.D.A."/>
            <person name="Brescovit A.D."/>
            <person name="Santos A.J."/>
        </authorList>
    </citation>
    <scope>NUCLEOTIDE SEQUENCE</scope>
    <source>
        <tissue evidence="1">Shoot tissue taken approximately 20 cm above the soil surface</tissue>
    </source>
</reference>
<reference evidence="1" key="2">
    <citation type="journal article" date="2015" name="Data Brief">
        <title>Shoot transcriptome of the giant reed, Arundo donax.</title>
        <authorList>
            <person name="Barrero R.A."/>
            <person name="Guerrero F.D."/>
            <person name="Moolhuijzen P."/>
            <person name="Goolsby J.A."/>
            <person name="Tidwell J."/>
            <person name="Bellgard S.E."/>
            <person name="Bellgard M.I."/>
        </authorList>
    </citation>
    <scope>NUCLEOTIDE SEQUENCE</scope>
    <source>
        <tissue evidence="1">Shoot tissue taken approximately 20 cm above the soil surface</tissue>
    </source>
</reference>
<name>A0A0A9CCU5_ARUDO</name>
<protein>
    <submittedName>
        <fullName evidence="1">Uncharacterized protein</fullName>
    </submittedName>
</protein>